<dbReference type="RefSeq" id="WP_067386979.1">
    <property type="nucleotide sequence ID" value="NZ_CP015839.1"/>
</dbReference>
<evidence type="ECO:0000256" key="6">
    <source>
        <dbReference type="ARBA" id="ARBA00022475"/>
    </source>
</evidence>
<proteinExistence type="inferred from homology"/>
<dbReference type="Proteomes" id="UP000078070">
    <property type="component" value="Chromosome"/>
</dbReference>
<keyword evidence="5 12" id="KW-0813">Transport</keyword>
<evidence type="ECO:0000313" key="14">
    <source>
        <dbReference type="Proteomes" id="UP000078070"/>
    </source>
</evidence>
<gene>
    <name evidence="13" type="ORF">A8C75_04285</name>
</gene>
<dbReference type="KEGG" id="mars:A8C75_04285"/>
<dbReference type="GO" id="GO:1903607">
    <property type="term" value="P:cytochrome c biosynthetic process"/>
    <property type="evidence" value="ECO:0007669"/>
    <property type="project" value="TreeGrafter"/>
</dbReference>
<dbReference type="GO" id="GO:0017004">
    <property type="term" value="P:cytochrome complex assembly"/>
    <property type="evidence" value="ECO:0007669"/>
    <property type="project" value="UniProtKB-KW"/>
</dbReference>
<comment type="similarity">
    <text evidence="3 12">Belongs to the CcmD/CycX/HelD family.</text>
</comment>
<evidence type="ECO:0000256" key="3">
    <source>
        <dbReference type="ARBA" id="ARBA00008741"/>
    </source>
</evidence>
<keyword evidence="6 12" id="KW-1003">Cell membrane</keyword>
<keyword evidence="11 12" id="KW-0472">Membrane</keyword>
<accession>A0A1A9F5C4</accession>
<dbReference type="AlphaFoldDB" id="A0A1A9F5C4"/>
<dbReference type="OrthoDB" id="9815607at2"/>
<evidence type="ECO:0000256" key="10">
    <source>
        <dbReference type="ARBA" id="ARBA00022989"/>
    </source>
</evidence>
<dbReference type="GO" id="GO:0005886">
    <property type="term" value="C:plasma membrane"/>
    <property type="evidence" value="ECO:0007669"/>
    <property type="project" value="UniProtKB-SubCell"/>
</dbReference>
<comment type="function">
    <text evidence="1 12">Required for the export of heme to the periplasm for the biogenesis of c-type cytochromes.</text>
</comment>
<evidence type="ECO:0000256" key="5">
    <source>
        <dbReference type="ARBA" id="ARBA00022448"/>
    </source>
</evidence>
<dbReference type="STRING" id="1821621.A8C75_04285"/>
<protein>
    <recommendedName>
        <fullName evidence="4 12">Heme exporter protein D</fullName>
    </recommendedName>
</protein>
<dbReference type="NCBIfam" id="TIGR03141">
    <property type="entry name" value="cytochro_ccmD"/>
    <property type="match status" value="1"/>
</dbReference>
<dbReference type="InterPro" id="IPR052075">
    <property type="entry name" value="Heme_exporter_D"/>
</dbReference>
<feature type="transmembrane region" description="Helical" evidence="12">
    <location>
        <begin position="17"/>
        <end position="35"/>
    </location>
</feature>
<evidence type="ECO:0000256" key="8">
    <source>
        <dbReference type="ARBA" id="ARBA00022692"/>
    </source>
</evidence>
<name>A0A1A9F5C4_9GAMM</name>
<evidence type="ECO:0000256" key="4">
    <source>
        <dbReference type="ARBA" id="ARBA00016461"/>
    </source>
</evidence>
<comment type="subcellular location">
    <subcellularLocation>
        <location evidence="2 12">Cell inner membrane</location>
        <topology evidence="2 12">Single-pass membrane protein</topology>
    </subcellularLocation>
</comment>
<organism evidence="13 14">
    <name type="scientific">Marinobacterium aestuarii</name>
    <dbReference type="NCBI Taxonomy" id="1821621"/>
    <lineage>
        <taxon>Bacteria</taxon>
        <taxon>Pseudomonadati</taxon>
        <taxon>Pseudomonadota</taxon>
        <taxon>Gammaproteobacteria</taxon>
        <taxon>Oceanospirillales</taxon>
        <taxon>Oceanospirillaceae</taxon>
        <taxon>Marinobacterium</taxon>
    </lineage>
</organism>
<dbReference type="EMBL" id="CP015839">
    <property type="protein sequence ID" value="ANG65098.1"/>
    <property type="molecule type" value="Genomic_DNA"/>
</dbReference>
<reference evidence="13 14" key="2">
    <citation type="journal article" date="2018" name="Int. J. Syst. Evol. Microbiol.">
        <title>Marinobacterium aestuarii sp. nov., a benzene-degrading marine bacterium isolated from estuary sediment.</title>
        <authorList>
            <person name="Bae S.S."/>
            <person name="Jung J."/>
            <person name="Chung D."/>
            <person name="Baek K."/>
        </authorList>
    </citation>
    <scope>NUCLEOTIDE SEQUENCE [LARGE SCALE GENOMIC DNA]</scope>
    <source>
        <strain evidence="13 14">ST58-10</strain>
    </source>
</reference>
<keyword evidence="8 12" id="KW-0812">Transmembrane</keyword>
<keyword evidence="14" id="KW-1185">Reference proteome</keyword>
<evidence type="ECO:0000256" key="1">
    <source>
        <dbReference type="ARBA" id="ARBA00002442"/>
    </source>
</evidence>
<evidence type="ECO:0000256" key="11">
    <source>
        <dbReference type="ARBA" id="ARBA00023136"/>
    </source>
</evidence>
<evidence type="ECO:0000256" key="7">
    <source>
        <dbReference type="ARBA" id="ARBA00022519"/>
    </source>
</evidence>
<evidence type="ECO:0000313" key="13">
    <source>
        <dbReference type="EMBL" id="ANG65098.1"/>
    </source>
</evidence>
<keyword evidence="10 12" id="KW-1133">Transmembrane helix</keyword>
<keyword evidence="7 12" id="KW-0997">Cell inner membrane</keyword>
<dbReference type="PANTHER" id="PTHR37531">
    <property type="entry name" value="HEME EXPORTER PROTEIN D"/>
    <property type="match status" value="1"/>
</dbReference>
<reference evidence="14" key="1">
    <citation type="submission" date="2016-05" db="EMBL/GenBank/DDBJ databases">
        <authorList>
            <person name="Baek K."/>
            <person name="Yang S.-J."/>
        </authorList>
    </citation>
    <scope>NUCLEOTIDE SEQUENCE [LARGE SCALE GENOMIC DNA]</scope>
    <source>
        <strain evidence="14">ST58-10</strain>
    </source>
</reference>
<sequence>MKFESMADFIGMGGHGLYVWLAYGIALAILLFNVVQPLRQTRQLLNQQARLVRREKGLS</sequence>
<evidence type="ECO:0000256" key="9">
    <source>
        <dbReference type="ARBA" id="ARBA00022748"/>
    </source>
</evidence>
<dbReference type="InterPro" id="IPR007078">
    <property type="entry name" value="Haem_export_protD_CcmD"/>
</dbReference>
<dbReference type="Pfam" id="PF04995">
    <property type="entry name" value="CcmD"/>
    <property type="match status" value="1"/>
</dbReference>
<keyword evidence="9 12" id="KW-0201">Cytochrome c-type biogenesis</keyword>
<dbReference type="PANTHER" id="PTHR37531:SF1">
    <property type="entry name" value="HEME EXPORTER PROTEIN D"/>
    <property type="match status" value="1"/>
</dbReference>
<evidence type="ECO:0000256" key="12">
    <source>
        <dbReference type="RuleBase" id="RU363101"/>
    </source>
</evidence>
<evidence type="ECO:0000256" key="2">
    <source>
        <dbReference type="ARBA" id="ARBA00004377"/>
    </source>
</evidence>
<dbReference type="GO" id="GO:0015886">
    <property type="term" value="P:heme transport"/>
    <property type="evidence" value="ECO:0007669"/>
    <property type="project" value="InterPro"/>
</dbReference>